<dbReference type="InterPro" id="IPR003961">
    <property type="entry name" value="FN3_dom"/>
</dbReference>
<proteinExistence type="inferred from homology"/>
<dbReference type="Gene3D" id="3.40.630.10">
    <property type="entry name" value="Zn peptidases"/>
    <property type="match status" value="1"/>
</dbReference>
<dbReference type="InterPro" id="IPR057246">
    <property type="entry name" value="CARBOXYPEPT_ZN_1"/>
</dbReference>
<reference evidence="15" key="1">
    <citation type="submission" date="2020-01" db="EMBL/GenBank/DDBJ databases">
        <authorList>
            <person name="Meier V. D."/>
            <person name="Meier V D."/>
        </authorList>
    </citation>
    <scope>NUCLEOTIDE SEQUENCE</scope>
    <source>
        <strain evidence="15">HLG_WM_MAG_06</strain>
    </source>
</reference>
<keyword evidence="7 15" id="KW-0378">Hydrolase</keyword>
<feature type="domain" description="Peptidase M14" evidence="14">
    <location>
        <begin position="4"/>
        <end position="357"/>
    </location>
</feature>
<comment type="caution">
    <text evidence="12">Lacks conserved residue(s) required for the propagation of feature annotation.</text>
</comment>
<dbReference type="CDD" id="cd00063">
    <property type="entry name" value="FN3"/>
    <property type="match status" value="1"/>
</dbReference>
<gene>
    <name evidence="15" type="ORF">HELGO_WM13054</name>
</gene>
<keyword evidence="3 15" id="KW-0121">Carboxypeptidase</keyword>
<protein>
    <recommendedName>
        <fullName evidence="11">carboxypeptidase T</fullName>
        <ecNumber evidence="11">3.4.17.18</ecNumber>
    </recommendedName>
</protein>
<keyword evidence="5" id="KW-0479">Metal-binding</keyword>
<dbReference type="FunFam" id="3.40.630.10:FF:000084">
    <property type="entry name" value="Carboxypeptidase B2"/>
    <property type="match status" value="1"/>
</dbReference>
<dbReference type="EC" id="3.4.17.18" evidence="11"/>
<evidence type="ECO:0000256" key="10">
    <source>
        <dbReference type="ARBA" id="ARBA00050859"/>
    </source>
</evidence>
<sequence>MKNQYMSYTESLDFLYKMEKDHPSLIKIVKIGTTYEGRDIVLAKISQNVETADSKPAMLFTGSIHAREWIGHELALKFISYLTDNQNVDPVLEKSLEQSTLYMVPCLNPDGYEYSRKHFSFWRKNRRVNHDGSIGVDLNRNFSIGFSKQSNTSSNVYGGEEPFSEAETSAIKAFVDSHENITIAFDYHSQGNVFFPAHKFMHEAEVDGTDMNVLCANMNAEFSKVTGRKYGIHRGKPPANLISGSGREYYYSKGILAIVAEVGTKNIPDYMKSMAGSINENIPALKHAFSEVINYSPMAPNRVSDFTIESRDATSVTLVWNYEIRDDIYFEVYRSTKDKDACNESTKVGIVGAQRFVDTDLVSSTNYHYTIRAINKTTGYKSPFAPVVKVRTWLEDDEFFKLTFADKDKTGYVGEFTQESNRSHFGQNSLFVGVNKSKGICDAVISFDMSNIPPNAIIKSARFYIYPMNRVGAKIEKYGQWNLSLLDRGSFTEVTDFHEIENAESKGVIGRAIKSSQLTQGIWNHWSFSRHECRLLQDKIELGMATFRMDGAKTLPEGEDSQMMQFDIGYGQHGGGIQYRPILDIKYTLVNEEIKLSQSTISTICRDDTIQDELKSGFDKEGEKIYGYLDFDLAQLPDPQENMITQCTLRISNNNSFKSNSDVRFYVELVDLDEVGSYEDVKNRERIEYIGYEVAESEMKSKESQYFKFDTLSRQVLDSMHQEGKKLKLVIQPTSALGIKNRVIEWNEDVELIVKYIPKRRTAVANVENLKISKENKMIKLSWDKVEDEALNGYYVVRNSFHTPKHFMDGVKIYGGKDTYTYDNFASYSKEKYYSVFAYDDVPNFSDPATIKYNPQEKYD</sequence>
<evidence type="ECO:0000256" key="3">
    <source>
        <dbReference type="ARBA" id="ARBA00022645"/>
    </source>
</evidence>
<evidence type="ECO:0000259" key="14">
    <source>
        <dbReference type="PROSITE" id="PS52035"/>
    </source>
</evidence>
<comment type="catalytic activity">
    <reaction evidence="10">
        <text>Releases a C-terminal residue, which may be hydrophobic or positively charged.</text>
        <dbReference type="EC" id="3.4.17.18"/>
    </reaction>
</comment>
<dbReference type="GO" id="GO:0004181">
    <property type="term" value="F:metallocarboxypeptidase activity"/>
    <property type="evidence" value="ECO:0007669"/>
    <property type="project" value="InterPro"/>
</dbReference>
<dbReference type="GO" id="GO:0006508">
    <property type="term" value="P:proteolysis"/>
    <property type="evidence" value="ECO:0007669"/>
    <property type="project" value="UniProtKB-KW"/>
</dbReference>
<evidence type="ECO:0000256" key="9">
    <source>
        <dbReference type="ARBA" id="ARBA00023049"/>
    </source>
</evidence>
<dbReference type="Gene3D" id="2.60.40.10">
    <property type="entry name" value="Immunoglobulins"/>
    <property type="match status" value="2"/>
</dbReference>
<dbReference type="Pfam" id="PF00246">
    <property type="entry name" value="Peptidase_M14"/>
    <property type="match status" value="1"/>
</dbReference>
<dbReference type="SUPFAM" id="SSF49265">
    <property type="entry name" value="Fibronectin type III"/>
    <property type="match status" value="1"/>
</dbReference>
<dbReference type="InterPro" id="IPR000834">
    <property type="entry name" value="Peptidase_M14"/>
</dbReference>
<dbReference type="PROSITE" id="PS52035">
    <property type="entry name" value="PEPTIDASE_M14"/>
    <property type="match status" value="1"/>
</dbReference>
<evidence type="ECO:0000256" key="6">
    <source>
        <dbReference type="ARBA" id="ARBA00022729"/>
    </source>
</evidence>
<comment type="cofactor">
    <cofactor evidence="1">
        <name>Zn(2+)</name>
        <dbReference type="ChEBI" id="CHEBI:29105"/>
    </cofactor>
</comment>
<name>A0A6S6SF20_9BACT</name>
<evidence type="ECO:0000313" key="15">
    <source>
        <dbReference type="EMBL" id="CAA6801902.1"/>
    </source>
</evidence>
<dbReference type="InterPro" id="IPR013783">
    <property type="entry name" value="Ig-like_fold"/>
</dbReference>
<keyword evidence="9" id="KW-0482">Metalloprotease</keyword>
<dbReference type="AlphaFoldDB" id="A0A6S6SF20"/>
<comment type="similarity">
    <text evidence="2 12">Belongs to the peptidase M14 family.</text>
</comment>
<dbReference type="SUPFAM" id="SSF53187">
    <property type="entry name" value="Zn-dependent exopeptidases"/>
    <property type="match status" value="1"/>
</dbReference>
<evidence type="ECO:0000256" key="1">
    <source>
        <dbReference type="ARBA" id="ARBA00001947"/>
    </source>
</evidence>
<evidence type="ECO:0000256" key="8">
    <source>
        <dbReference type="ARBA" id="ARBA00022833"/>
    </source>
</evidence>
<dbReference type="GO" id="GO:0008270">
    <property type="term" value="F:zinc ion binding"/>
    <property type="evidence" value="ECO:0007669"/>
    <property type="project" value="InterPro"/>
</dbReference>
<keyword evidence="8" id="KW-0862">Zinc</keyword>
<dbReference type="PANTHER" id="PTHR11705">
    <property type="entry name" value="PROTEASE FAMILY M14 CARBOXYPEPTIDASE A,B"/>
    <property type="match status" value="1"/>
</dbReference>
<dbReference type="SMART" id="SM00631">
    <property type="entry name" value="Zn_pept"/>
    <property type="match status" value="1"/>
</dbReference>
<evidence type="ECO:0000256" key="7">
    <source>
        <dbReference type="ARBA" id="ARBA00022801"/>
    </source>
</evidence>
<evidence type="ECO:0000259" key="13">
    <source>
        <dbReference type="PROSITE" id="PS50853"/>
    </source>
</evidence>
<evidence type="ECO:0000256" key="11">
    <source>
        <dbReference type="ARBA" id="ARBA00066554"/>
    </source>
</evidence>
<dbReference type="GO" id="GO:0005615">
    <property type="term" value="C:extracellular space"/>
    <property type="evidence" value="ECO:0007669"/>
    <property type="project" value="TreeGrafter"/>
</dbReference>
<dbReference type="PANTHER" id="PTHR11705:SF143">
    <property type="entry name" value="SLL0236 PROTEIN"/>
    <property type="match status" value="1"/>
</dbReference>
<feature type="domain" description="Fibronectin type-III" evidence="13">
    <location>
        <begin position="302"/>
        <end position="395"/>
    </location>
</feature>
<evidence type="ECO:0000256" key="12">
    <source>
        <dbReference type="PROSITE-ProRule" id="PRU01379"/>
    </source>
</evidence>
<dbReference type="InterPro" id="IPR036116">
    <property type="entry name" value="FN3_sf"/>
</dbReference>
<dbReference type="PROSITE" id="PS50853">
    <property type="entry name" value="FN3"/>
    <property type="match status" value="1"/>
</dbReference>
<keyword evidence="4" id="KW-0645">Protease</keyword>
<evidence type="ECO:0000256" key="5">
    <source>
        <dbReference type="ARBA" id="ARBA00022723"/>
    </source>
</evidence>
<keyword evidence="6" id="KW-0732">Signal</keyword>
<dbReference type="PROSITE" id="PS00132">
    <property type="entry name" value="CARBOXYPEPT_ZN_1"/>
    <property type="match status" value="1"/>
</dbReference>
<dbReference type="PRINTS" id="PR00765">
    <property type="entry name" value="CRBOXYPTASEA"/>
</dbReference>
<dbReference type="EMBL" id="CACVAP010000035">
    <property type="protein sequence ID" value="CAA6801902.1"/>
    <property type="molecule type" value="Genomic_DNA"/>
</dbReference>
<dbReference type="SMART" id="SM00060">
    <property type="entry name" value="FN3"/>
    <property type="match status" value="1"/>
</dbReference>
<accession>A0A6S6SF20</accession>
<organism evidence="15">
    <name type="scientific">uncultured Sulfurovum sp</name>
    <dbReference type="NCBI Taxonomy" id="269237"/>
    <lineage>
        <taxon>Bacteria</taxon>
        <taxon>Pseudomonadati</taxon>
        <taxon>Campylobacterota</taxon>
        <taxon>Epsilonproteobacteria</taxon>
        <taxon>Campylobacterales</taxon>
        <taxon>Sulfurovaceae</taxon>
        <taxon>Sulfurovum</taxon>
        <taxon>environmental samples</taxon>
    </lineage>
</organism>
<evidence type="ECO:0000256" key="2">
    <source>
        <dbReference type="ARBA" id="ARBA00005988"/>
    </source>
</evidence>
<evidence type="ECO:0000256" key="4">
    <source>
        <dbReference type="ARBA" id="ARBA00022670"/>
    </source>
</evidence>